<keyword evidence="4" id="KW-1185">Reference proteome</keyword>
<feature type="compositionally biased region" description="Basic and acidic residues" evidence="1">
    <location>
        <begin position="13"/>
        <end position="40"/>
    </location>
</feature>
<dbReference type="Proteomes" id="UP000299102">
    <property type="component" value="Unassembled WGS sequence"/>
</dbReference>
<protein>
    <recommendedName>
        <fullName evidence="2">DUF4771 domain-containing protein</fullName>
    </recommendedName>
</protein>
<gene>
    <name evidence="3" type="ORF">EVAR_22910_1</name>
</gene>
<accession>A0A4C1UUN5</accession>
<evidence type="ECO:0000256" key="1">
    <source>
        <dbReference type="SAM" id="MobiDB-lite"/>
    </source>
</evidence>
<dbReference type="InterPro" id="IPR031936">
    <property type="entry name" value="DUF4771"/>
</dbReference>
<comment type="caution">
    <text evidence="3">The sequence shown here is derived from an EMBL/GenBank/DDBJ whole genome shotgun (WGS) entry which is preliminary data.</text>
</comment>
<sequence>MPQYGPEQSYEAQAHRRQDETYSRKTMKRQEYLEDLQDQRRKDDKQRWKEIVALQGPTWYQALSVTQRCALDTLGTSIHHDLIEGRPTYIRPVIRELGIYPIPGSIDLMISAHHGRDNPQVMIAHLFEHTFGHAISVKRTSYSLNARLMLSAILYLGMDHLISLLREKFRPDPQEPVRKTRQKQKKSPRPLSSPYLEKITAVMWIKRKVKPSKPPPLPAIDDSEELEGGASEQPSRNSMSTAKDKEELGKKSKVKKEKSGKKNKLFVPSTGLDNAQYTIAGVTVVKGQKYYILNTVTILQTDTEMIHGGFAIIEGLYLNIHCGYRSRPPPPLPDPCDCMKAWNDTIFDHVKTYKCRCGHRYDFHNQGPFPRDELLFFHKPTLHSPYYFDCEAIYELDPQRLHIAKEFKNIWDTDSMLKLSEAAQNLKKKKRKGPTVGLGPNPSPQDYILWALARMRDINLIATLPDAHLVPELVEWMRKRIYGPLSKVGKLALLKASERYWPLFTVQESSCHGHVLPKIPPELYERTNFNQKARLKNIYEECANNYIAQTFRAQARIANTLWPTMYQAQVPNKSFRETYFTYIPAAVHYMHIIQP</sequence>
<dbReference type="PANTHER" id="PTHR41967">
    <property type="entry name" value="FI19406P1-RELATED"/>
    <property type="match status" value="1"/>
</dbReference>
<dbReference type="OrthoDB" id="6613664at2759"/>
<evidence type="ECO:0000259" key="2">
    <source>
        <dbReference type="Pfam" id="PF15995"/>
    </source>
</evidence>
<feature type="compositionally biased region" description="Basic residues" evidence="1">
    <location>
        <begin position="251"/>
        <end position="264"/>
    </location>
</feature>
<dbReference type="PANTHER" id="PTHR41967:SF6">
    <property type="entry name" value="FI19406P1-RELATED"/>
    <property type="match status" value="1"/>
</dbReference>
<name>A0A4C1UUN5_EUMVA</name>
<feature type="region of interest" description="Disordered" evidence="1">
    <location>
        <begin position="172"/>
        <end position="192"/>
    </location>
</feature>
<feature type="compositionally biased region" description="Polar residues" evidence="1">
    <location>
        <begin position="232"/>
        <end position="241"/>
    </location>
</feature>
<dbReference type="AlphaFoldDB" id="A0A4C1UUN5"/>
<evidence type="ECO:0000313" key="3">
    <source>
        <dbReference type="EMBL" id="GBP30009.1"/>
    </source>
</evidence>
<feature type="region of interest" description="Disordered" evidence="1">
    <location>
        <begin position="1"/>
        <end position="40"/>
    </location>
</feature>
<feature type="compositionally biased region" description="Basic residues" evidence="1">
    <location>
        <begin position="179"/>
        <end position="188"/>
    </location>
</feature>
<reference evidence="3 4" key="1">
    <citation type="journal article" date="2019" name="Commun. Biol.">
        <title>The bagworm genome reveals a unique fibroin gene that provides high tensile strength.</title>
        <authorList>
            <person name="Kono N."/>
            <person name="Nakamura H."/>
            <person name="Ohtoshi R."/>
            <person name="Tomita M."/>
            <person name="Numata K."/>
            <person name="Arakawa K."/>
        </authorList>
    </citation>
    <scope>NUCLEOTIDE SEQUENCE [LARGE SCALE GENOMIC DNA]</scope>
</reference>
<feature type="domain" description="DUF4771" evidence="2">
    <location>
        <begin position="461"/>
        <end position="588"/>
    </location>
</feature>
<dbReference type="Pfam" id="PF15995">
    <property type="entry name" value="DUF4771"/>
    <property type="match status" value="1"/>
</dbReference>
<feature type="region of interest" description="Disordered" evidence="1">
    <location>
        <begin position="210"/>
        <end position="267"/>
    </location>
</feature>
<dbReference type="EMBL" id="BGZK01000227">
    <property type="protein sequence ID" value="GBP30009.1"/>
    <property type="molecule type" value="Genomic_DNA"/>
</dbReference>
<proteinExistence type="predicted"/>
<organism evidence="3 4">
    <name type="scientific">Eumeta variegata</name>
    <name type="common">Bagworm moth</name>
    <name type="synonym">Eumeta japonica</name>
    <dbReference type="NCBI Taxonomy" id="151549"/>
    <lineage>
        <taxon>Eukaryota</taxon>
        <taxon>Metazoa</taxon>
        <taxon>Ecdysozoa</taxon>
        <taxon>Arthropoda</taxon>
        <taxon>Hexapoda</taxon>
        <taxon>Insecta</taxon>
        <taxon>Pterygota</taxon>
        <taxon>Neoptera</taxon>
        <taxon>Endopterygota</taxon>
        <taxon>Lepidoptera</taxon>
        <taxon>Glossata</taxon>
        <taxon>Ditrysia</taxon>
        <taxon>Tineoidea</taxon>
        <taxon>Psychidae</taxon>
        <taxon>Oiketicinae</taxon>
        <taxon>Eumeta</taxon>
    </lineage>
</organism>
<evidence type="ECO:0000313" key="4">
    <source>
        <dbReference type="Proteomes" id="UP000299102"/>
    </source>
</evidence>